<dbReference type="Gene3D" id="2.130.10.130">
    <property type="entry name" value="Integrin alpha, N-terminal"/>
    <property type="match status" value="2"/>
</dbReference>
<reference evidence="4 5" key="1">
    <citation type="journal article" date="2013" name="Antonie Van Leeuwenhoek">
        <title>Echinimonas agarilytica gen. nov., sp. nov., a new gammaproteobacterium isolated from the sea urchin Strongylocentrotus intermedius.</title>
        <authorList>
            <person name="Nedashkovskaya O.I."/>
            <person name="Stenkova A.M."/>
            <person name="Zhukova N.V."/>
            <person name="Van Trappen S."/>
            <person name="Lee J.S."/>
            <person name="Kim S.B."/>
        </authorList>
    </citation>
    <scope>NUCLEOTIDE SEQUENCE [LARGE SCALE GENOMIC DNA]</scope>
    <source>
        <strain evidence="4 5">KMM 6351</strain>
    </source>
</reference>
<feature type="domain" description="ASPIC/UnbV" evidence="3">
    <location>
        <begin position="566"/>
        <end position="624"/>
    </location>
</feature>
<feature type="signal peptide" evidence="2">
    <location>
        <begin position="1"/>
        <end position="21"/>
    </location>
</feature>
<protein>
    <submittedName>
        <fullName evidence="4">CRTAC1 family protein</fullName>
    </submittedName>
</protein>
<dbReference type="SUPFAM" id="SSF69318">
    <property type="entry name" value="Integrin alpha N-terminal domain"/>
    <property type="match status" value="2"/>
</dbReference>
<dbReference type="Proteomes" id="UP001165393">
    <property type="component" value="Unassembled WGS sequence"/>
</dbReference>
<dbReference type="RefSeq" id="WP_251262343.1">
    <property type="nucleotide sequence ID" value="NZ_JAMQGP010000007.1"/>
</dbReference>
<gene>
    <name evidence="4" type="ORF">NAF29_14535</name>
</gene>
<name>A0AA41W8F5_9GAMM</name>
<dbReference type="PANTHER" id="PTHR44103">
    <property type="entry name" value="PROPROTEIN CONVERTASE P"/>
    <property type="match status" value="1"/>
</dbReference>
<organism evidence="4 5">
    <name type="scientific">Echinimonas agarilytica</name>
    <dbReference type="NCBI Taxonomy" id="1215918"/>
    <lineage>
        <taxon>Bacteria</taxon>
        <taxon>Pseudomonadati</taxon>
        <taxon>Pseudomonadota</taxon>
        <taxon>Gammaproteobacteria</taxon>
        <taxon>Alteromonadales</taxon>
        <taxon>Echinimonadaceae</taxon>
        <taxon>Echinimonas</taxon>
    </lineage>
</organism>
<evidence type="ECO:0000259" key="3">
    <source>
        <dbReference type="Pfam" id="PF07593"/>
    </source>
</evidence>
<dbReference type="AlphaFoldDB" id="A0AA41W8F5"/>
<sequence length="637" mass="70524">MTLVLGFRVALVVGCLSGVLASGCTPSRVQQNSTPLFSKNETVIAFENIARRKWDNPIIADLDKDGLTDILVTDHAHQATIFWNNGDRFSAPQVLIKGDTHGVAVADYDKDGRIDIIVSQGGGGGKNPRLPVRFQVNSDRSMESLGVYEHFERSRGRAVKFIDTDNNGELDLVTSAFPLKTQTQGANFLYGKTSYHQFKFKDYLPFAKWLGYKLVVTDINNDNDADLIFYGGENMVAVMGQKAGEFTDESNNVFGELQHISDTSSISPFDYDNDGDFDLLLTRAKHQFTGQTYYDAEHKRFAFFARRNKMDYDDLLIEGDLQVENLQMAYPDFDVFIGQNKTPLSVPVADKNGHRDFTLTPEQAEGYPQDTSKNGLYIGYVGQGYWRIGGKTSSPTSAVIHNVMSSPKVSTPLNLPVKLLENIDGQYVDMTEKLGIDVTEETSSAVTADFNNDGWNDILIIRNGNSAQQFQQILYINKGGNSFEIEAVHSIFNTDLGSTGGGAEAFDYDNDGDLDVLYANQRGRWQLYQNNIISSSNTSLQGNTEHNFIVVDVGESPVANASPQNARVLVKACEQQYVRMVGASSAAFSQSLDTNLHFGLGDCSKVDSVIITWSNQEVLQRDRTALNDFVKVGQHSF</sequence>
<evidence type="ECO:0000313" key="5">
    <source>
        <dbReference type="Proteomes" id="UP001165393"/>
    </source>
</evidence>
<keyword evidence="1 2" id="KW-0732">Signal</keyword>
<dbReference type="Pfam" id="PF13517">
    <property type="entry name" value="FG-GAP_3"/>
    <property type="match status" value="3"/>
</dbReference>
<dbReference type="Pfam" id="PF07593">
    <property type="entry name" value="UnbV_ASPIC"/>
    <property type="match status" value="1"/>
</dbReference>
<proteinExistence type="predicted"/>
<dbReference type="InterPro" id="IPR011519">
    <property type="entry name" value="UnbV_ASPIC"/>
</dbReference>
<dbReference type="PANTHER" id="PTHR44103:SF1">
    <property type="entry name" value="PROPROTEIN CONVERTASE P"/>
    <property type="match status" value="1"/>
</dbReference>
<evidence type="ECO:0000256" key="1">
    <source>
        <dbReference type="ARBA" id="ARBA00022729"/>
    </source>
</evidence>
<comment type="caution">
    <text evidence="4">The sequence shown here is derived from an EMBL/GenBank/DDBJ whole genome shotgun (WGS) entry which is preliminary data.</text>
</comment>
<dbReference type="InterPro" id="IPR013517">
    <property type="entry name" value="FG-GAP"/>
</dbReference>
<evidence type="ECO:0000256" key="2">
    <source>
        <dbReference type="SAM" id="SignalP"/>
    </source>
</evidence>
<keyword evidence="5" id="KW-1185">Reference proteome</keyword>
<feature type="chain" id="PRO_5041204447" evidence="2">
    <location>
        <begin position="22"/>
        <end position="637"/>
    </location>
</feature>
<dbReference type="EMBL" id="JAMQGP010000007">
    <property type="protein sequence ID" value="MCM2680870.1"/>
    <property type="molecule type" value="Genomic_DNA"/>
</dbReference>
<evidence type="ECO:0000313" key="4">
    <source>
        <dbReference type="EMBL" id="MCM2680870.1"/>
    </source>
</evidence>
<accession>A0AA41W8F5</accession>
<dbReference type="InterPro" id="IPR028994">
    <property type="entry name" value="Integrin_alpha_N"/>
</dbReference>